<reference evidence="9 10" key="1">
    <citation type="submission" date="2019-08" db="EMBL/GenBank/DDBJ databases">
        <title>In-depth cultivation of the pig gut microbiome towards novel bacterial diversity and tailored functional studies.</title>
        <authorList>
            <person name="Wylensek D."/>
            <person name="Hitch T.C.A."/>
            <person name="Clavel T."/>
        </authorList>
    </citation>
    <scope>NUCLEOTIDE SEQUENCE [LARGE SCALE GENOMIC DNA]</scope>
    <source>
        <strain evidence="9 10">WCA-383-APC-5B</strain>
    </source>
</reference>
<keyword evidence="10" id="KW-1185">Reference proteome</keyword>
<accession>A0A7X2MYL4</accession>
<dbReference type="NCBIfam" id="NF007039">
    <property type="entry name" value="PRK09496.3-2"/>
    <property type="match status" value="1"/>
</dbReference>
<dbReference type="InterPro" id="IPR003148">
    <property type="entry name" value="RCK_N"/>
</dbReference>
<dbReference type="InterPro" id="IPR036291">
    <property type="entry name" value="NAD(P)-bd_dom_sf"/>
</dbReference>
<dbReference type="Gene3D" id="3.30.70.1450">
    <property type="entry name" value="Regulator of K+ conductance, C-terminal domain"/>
    <property type="match status" value="2"/>
</dbReference>
<comment type="caution">
    <text evidence="9">The sequence shown here is derived from an EMBL/GenBank/DDBJ whole genome shotgun (WGS) entry which is preliminary data.</text>
</comment>
<organism evidence="9 10">
    <name type="scientific">Inconstantimicrobium porci</name>
    <dbReference type="NCBI Taxonomy" id="2652291"/>
    <lineage>
        <taxon>Bacteria</taxon>
        <taxon>Bacillati</taxon>
        <taxon>Bacillota</taxon>
        <taxon>Clostridia</taxon>
        <taxon>Eubacteriales</taxon>
        <taxon>Clostridiaceae</taxon>
        <taxon>Inconstantimicrobium</taxon>
    </lineage>
</organism>
<evidence type="ECO:0000256" key="1">
    <source>
        <dbReference type="ARBA" id="ARBA00017378"/>
    </source>
</evidence>
<feature type="domain" description="RCK N-terminal" evidence="7">
    <location>
        <begin position="228"/>
        <end position="344"/>
    </location>
</feature>
<feature type="domain" description="RCK N-terminal" evidence="7">
    <location>
        <begin position="1"/>
        <end position="119"/>
    </location>
</feature>
<dbReference type="InterPro" id="IPR006037">
    <property type="entry name" value="RCK_C"/>
</dbReference>
<dbReference type="InterPro" id="IPR050721">
    <property type="entry name" value="Trk_Ktr_HKT_K-transport"/>
</dbReference>
<evidence type="ECO:0000259" key="8">
    <source>
        <dbReference type="PROSITE" id="PS51202"/>
    </source>
</evidence>
<dbReference type="NCBIfam" id="NF007031">
    <property type="entry name" value="PRK09496.1-2"/>
    <property type="match status" value="1"/>
</dbReference>
<evidence type="ECO:0000256" key="2">
    <source>
        <dbReference type="ARBA" id="ARBA00022448"/>
    </source>
</evidence>
<dbReference type="EMBL" id="VULX01000011">
    <property type="protein sequence ID" value="MSR91496.1"/>
    <property type="molecule type" value="Genomic_DNA"/>
</dbReference>
<dbReference type="GO" id="GO:0005886">
    <property type="term" value="C:plasma membrane"/>
    <property type="evidence" value="ECO:0007669"/>
    <property type="project" value="InterPro"/>
</dbReference>
<evidence type="ECO:0000256" key="4">
    <source>
        <dbReference type="ARBA" id="ARBA00022958"/>
    </source>
</evidence>
<dbReference type="PANTHER" id="PTHR43833">
    <property type="entry name" value="POTASSIUM CHANNEL PROTEIN 2-RELATED-RELATED"/>
    <property type="match status" value="1"/>
</dbReference>
<gene>
    <name evidence="9" type="primary">trkA</name>
    <name evidence="9" type="ORF">FYJ33_08755</name>
</gene>
<dbReference type="Pfam" id="PF02254">
    <property type="entry name" value="TrkA_N"/>
    <property type="match status" value="2"/>
</dbReference>
<name>A0A7X2MYL4_9CLOT</name>
<dbReference type="RefSeq" id="WP_154531387.1">
    <property type="nucleotide sequence ID" value="NZ_VULX01000011.1"/>
</dbReference>
<dbReference type="InterPro" id="IPR006036">
    <property type="entry name" value="K_uptake_TrkA"/>
</dbReference>
<evidence type="ECO:0000256" key="6">
    <source>
        <dbReference type="ARBA" id="ARBA00023065"/>
    </source>
</evidence>
<sequence length="452" mass="50330">MQIIIVGCGKVGSILAEVLSQEGHDISIIDTNDSVVEEISNNYDTLGVVGNGASYSVLKEAGIEKAHLLIAVTDSDELNLLCCLIARKAGNCRTIARVRNPIYSDEARFIKDTIGLSMIINPEYEAACEMTRLLRFPSAIDINLFNRGHVELLNFEVEQGSIIDGMQIKDMRSKLKCDVLVCTIERDEKVIIPNGDFKILENDIVSIIAPHKKAVEFFVKLGMIPNPVKNTMIIGGGKLSYYLSQQLLKYGISVKIVEKDRTRCEELTELLPKAMIINGDGTDKKLLKEEGLKDIESFASLTGIDEENILLSLYVRSKIKGKIITKVNRICFDEVIDSLNLGSIISPKYITSEYILQYVRAMNNSIGSNVETLYKIKKDKAEAIEFYVNEGSKLIGVPLEKLDLKDNLLICSINRNGKTITPMGQDHIEKGDYVIVVTANARLHDLSDILRR</sequence>
<keyword evidence="5" id="KW-0520">NAD</keyword>
<evidence type="ECO:0000313" key="10">
    <source>
        <dbReference type="Proteomes" id="UP000460287"/>
    </source>
</evidence>
<dbReference type="SUPFAM" id="SSF116726">
    <property type="entry name" value="TrkA C-terminal domain-like"/>
    <property type="match status" value="2"/>
</dbReference>
<dbReference type="Gene3D" id="3.40.50.720">
    <property type="entry name" value="NAD(P)-binding Rossmann-like Domain"/>
    <property type="match status" value="2"/>
</dbReference>
<proteinExistence type="predicted"/>
<evidence type="ECO:0000259" key="7">
    <source>
        <dbReference type="PROSITE" id="PS51201"/>
    </source>
</evidence>
<keyword evidence="3" id="KW-0633">Potassium transport</keyword>
<dbReference type="Proteomes" id="UP000460287">
    <property type="component" value="Unassembled WGS sequence"/>
</dbReference>
<feature type="domain" description="RCK C-terminal" evidence="8">
    <location>
        <begin position="140"/>
        <end position="224"/>
    </location>
</feature>
<evidence type="ECO:0000256" key="3">
    <source>
        <dbReference type="ARBA" id="ARBA00022538"/>
    </source>
</evidence>
<dbReference type="Pfam" id="PF02080">
    <property type="entry name" value="TrkA_C"/>
    <property type="match status" value="2"/>
</dbReference>
<keyword evidence="6" id="KW-0406">Ion transport</keyword>
<dbReference type="InterPro" id="IPR036721">
    <property type="entry name" value="RCK_C_sf"/>
</dbReference>
<dbReference type="PROSITE" id="PS51201">
    <property type="entry name" value="RCK_N"/>
    <property type="match status" value="2"/>
</dbReference>
<feature type="domain" description="RCK C-terminal" evidence="8">
    <location>
        <begin position="368"/>
        <end position="452"/>
    </location>
</feature>
<dbReference type="GO" id="GO:0015079">
    <property type="term" value="F:potassium ion transmembrane transporter activity"/>
    <property type="evidence" value="ECO:0007669"/>
    <property type="project" value="InterPro"/>
</dbReference>
<dbReference type="SUPFAM" id="SSF51735">
    <property type="entry name" value="NAD(P)-binding Rossmann-fold domains"/>
    <property type="match status" value="2"/>
</dbReference>
<keyword evidence="2" id="KW-0813">Transport</keyword>
<dbReference type="PANTHER" id="PTHR43833:SF5">
    <property type="entry name" value="TRK SYSTEM POTASSIUM UPTAKE PROTEIN TRKA"/>
    <property type="match status" value="1"/>
</dbReference>
<keyword evidence="4" id="KW-0630">Potassium</keyword>
<dbReference type="PROSITE" id="PS51202">
    <property type="entry name" value="RCK_C"/>
    <property type="match status" value="2"/>
</dbReference>
<dbReference type="AlphaFoldDB" id="A0A7X2MYL4"/>
<dbReference type="NCBIfam" id="NF007033">
    <property type="entry name" value="PRK09496.1-5"/>
    <property type="match status" value="1"/>
</dbReference>
<protein>
    <recommendedName>
        <fullName evidence="1">Trk system potassium uptake protein TrkA</fullName>
    </recommendedName>
</protein>
<dbReference type="PRINTS" id="PR00335">
    <property type="entry name" value="KUPTAKETRKA"/>
</dbReference>
<evidence type="ECO:0000313" key="9">
    <source>
        <dbReference type="EMBL" id="MSR91496.1"/>
    </source>
</evidence>
<evidence type="ECO:0000256" key="5">
    <source>
        <dbReference type="ARBA" id="ARBA00023027"/>
    </source>
</evidence>